<reference evidence="2 4" key="3">
    <citation type="submission" date="2024-08" db="EMBL/GenBank/DDBJ databases">
        <authorList>
            <person name="Wei W."/>
        </authorList>
    </citation>
    <scope>NUCLEOTIDE SEQUENCE [LARGE SCALE GENOMIC DNA]</scope>
    <source>
        <strain evidence="2 4">XU2</strain>
    </source>
</reference>
<organism evidence="1 3">
    <name type="scientific">Rufibacter glacialis</name>
    <dbReference type="NCBI Taxonomy" id="1259555"/>
    <lineage>
        <taxon>Bacteria</taxon>
        <taxon>Pseudomonadati</taxon>
        <taxon>Bacteroidota</taxon>
        <taxon>Cytophagia</taxon>
        <taxon>Cytophagales</taxon>
        <taxon>Hymenobacteraceae</taxon>
        <taxon>Rufibacter</taxon>
    </lineage>
</organism>
<gene>
    <name evidence="2" type="primary">avs1c</name>
    <name evidence="2" type="ORF">ACD591_05200</name>
    <name evidence="1" type="ORF">FOE74_11260</name>
</gene>
<reference evidence="1 3" key="1">
    <citation type="submission" date="2019-07" db="EMBL/GenBank/DDBJ databases">
        <authorList>
            <person name="Qu J.-H."/>
        </authorList>
    </citation>
    <scope>NUCLEOTIDE SEQUENCE [LARGE SCALE GENOMIC DNA]</scope>
    <source>
        <strain evidence="1 3">MDT1-10-3</strain>
    </source>
</reference>
<dbReference type="RefSeq" id="WP_149098687.1">
    <property type="nucleotide sequence ID" value="NZ_BMMG01000003.1"/>
</dbReference>
<dbReference type="EMBL" id="VKKZ01000020">
    <property type="protein sequence ID" value="KAA6434745.1"/>
    <property type="molecule type" value="Genomic_DNA"/>
</dbReference>
<keyword evidence="4" id="KW-1185">Reference proteome</keyword>
<dbReference type="AlphaFoldDB" id="A0A5M8QFD0"/>
<dbReference type="Proteomes" id="UP001570846">
    <property type="component" value="Unassembled WGS sequence"/>
</dbReference>
<proteinExistence type="predicted"/>
<sequence length="91" mass="10666">MRDQNLKTEIMPNSRREFERNMFFLSEGFERDQVKISRSNIKSIKGIKNARLAPNRRANLNTVDEMARLMANTTANMVQQKEFKSKENGED</sequence>
<accession>A0A5M8QFD0</accession>
<dbReference type="NCBIfam" id="NF041811">
    <property type="entry name" value="Avs1c"/>
    <property type="match status" value="1"/>
</dbReference>
<protein>
    <submittedName>
        <fullName evidence="2">AVAST type 1 anti-phage system protein Avs1c</fullName>
    </submittedName>
</protein>
<reference evidence="1 3" key="2">
    <citation type="submission" date="2019-09" db="EMBL/GenBank/DDBJ databases">
        <title>A bacterium isolated from glacier soil.</title>
        <authorList>
            <person name="Liu Q."/>
        </authorList>
    </citation>
    <scope>NUCLEOTIDE SEQUENCE [LARGE SCALE GENOMIC DNA]</scope>
    <source>
        <strain evidence="1 3">MDT1-10-3</strain>
    </source>
</reference>
<dbReference type="Proteomes" id="UP000323866">
    <property type="component" value="Unassembled WGS sequence"/>
</dbReference>
<evidence type="ECO:0000313" key="4">
    <source>
        <dbReference type="Proteomes" id="UP001570846"/>
    </source>
</evidence>
<dbReference type="OrthoDB" id="1494717at2"/>
<evidence type="ECO:0000313" key="1">
    <source>
        <dbReference type="EMBL" id="KAA6434745.1"/>
    </source>
</evidence>
<evidence type="ECO:0000313" key="2">
    <source>
        <dbReference type="EMBL" id="MFA1770678.1"/>
    </source>
</evidence>
<dbReference type="EMBL" id="JBGOGF010000002">
    <property type="protein sequence ID" value="MFA1770678.1"/>
    <property type="molecule type" value="Genomic_DNA"/>
</dbReference>
<evidence type="ECO:0000313" key="3">
    <source>
        <dbReference type="Proteomes" id="UP000323866"/>
    </source>
</evidence>
<comment type="caution">
    <text evidence="1">The sequence shown here is derived from an EMBL/GenBank/DDBJ whole genome shotgun (WGS) entry which is preliminary data.</text>
</comment>
<name>A0A5M8QFD0_9BACT</name>